<reference evidence="2 3" key="1">
    <citation type="journal article" date="2012" name="J. Virol.">
        <title>Biology of a Novel Mycobacteriophage, SWU1, Isolated from Chinese Soil as Revealed by Genomic Characteristics.</title>
        <authorList>
            <person name="Fan X."/>
            <person name="Teng T."/>
            <person name="Wang H."/>
            <person name="Xie J."/>
        </authorList>
    </citation>
    <scope>NUCLEOTIDE SEQUENCE [LARGE SCALE GENOMIC DNA]</scope>
</reference>
<dbReference type="RefSeq" id="YP_006382965.1">
    <property type="nucleotide sequence ID" value="NC_017973.1"/>
</dbReference>
<dbReference type="Gene3D" id="1.10.10.60">
    <property type="entry name" value="Homeodomain-like"/>
    <property type="match status" value="1"/>
</dbReference>
<proteinExistence type="predicted"/>
<evidence type="ECO:0000256" key="1">
    <source>
        <dbReference type="SAM" id="MobiDB-lite"/>
    </source>
</evidence>
<evidence type="ECO:0000313" key="3">
    <source>
        <dbReference type="Proteomes" id="UP000002876"/>
    </source>
</evidence>
<sequence length="142" mass="16095">MRKKHLKAALGEAQYKVSMLSEENNRLAIELADVKGHRDVLNSENNLISQANIKLSQRLNEALAANRRYAIKQRTQNELFGKALAQVKPETGPSRPNRKKLTEREVKDIRQAYLGGMKQKDLAENYGVNPATISRTVRGIYH</sequence>
<dbReference type="Proteomes" id="UP000002876">
    <property type="component" value="Segment"/>
</dbReference>
<protein>
    <submittedName>
        <fullName evidence="2">Putative DNA binding protein</fullName>
    </submittedName>
</protein>
<dbReference type="GeneID" id="12978797"/>
<evidence type="ECO:0000313" key="2">
    <source>
        <dbReference type="EMBL" id="AFI24955.1"/>
    </source>
</evidence>
<name>I1V1H7_9CAUD</name>
<dbReference type="EMBL" id="JF946695">
    <property type="protein sequence ID" value="AFI24955.1"/>
    <property type="molecule type" value="Genomic_DNA"/>
</dbReference>
<keyword evidence="3" id="KW-1185">Reference proteome</keyword>
<feature type="region of interest" description="Disordered" evidence="1">
    <location>
        <begin position="82"/>
        <end position="101"/>
    </location>
</feature>
<accession>I1V1H7</accession>
<dbReference type="KEGG" id="vg:12978797"/>
<organism evidence="2 3">
    <name type="scientific">Mycobacterium phage SWU1</name>
    <dbReference type="NCBI Taxonomy" id="1175504"/>
    <lineage>
        <taxon>Viruses</taxon>
        <taxon>Duplodnaviria</taxon>
        <taxon>Heunggongvirae</taxon>
        <taxon>Uroviricota</taxon>
        <taxon>Caudoviricetes</taxon>
        <taxon>Fromanvirus</taxon>
        <taxon>Fromanvirus SWU1</taxon>
    </lineage>
</organism>
<dbReference type="OrthoDB" id="21632at10239"/>